<keyword evidence="1" id="KW-1185">Reference proteome</keyword>
<evidence type="ECO:0000313" key="2">
    <source>
        <dbReference type="WBParaSite" id="nRc.2.0.1.t30526-RA"/>
    </source>
</evidence>
<proteinExistence type="predicted"/>
<organism evidence="1 2">
    <name type="scientific">Romanomermis culicivorax</name>
    <name type="common">Nematode worm</name>
    <dbReference type="NCBI Taxonomy" id="13658"/>
    <lineage>
        <taxon>Eukaryota</taxon>
        <taxon>Metazoa</taxon>
        <taxon>Ecdysozoa</taxon>
        <taxon>Nematoda</taxon>
        <taxon>Enoplea</taxon>
        <taxon>Dorylaimia</taxon>
        <taxon>Mermithida</taxon>
        <taxon>Mermithoidea</taxon>
        <taxon>Mermithidae</taxon>
        <taxon>Romanomermis</taxon>
    </lineage>
</organism>
<dbReference type="Proteomes" id="UP000887565">
    <property type="component" value="Unplaced"/>
</dbReference>
<reference evidence="2" key="1">
    <citation type="submission" date="2022-11" db="UniProtKB">
        <authorList>
            <consortium name="WormBaseParasite"/>
        </authorList>
    </citation>
    <scope>IDENTIFICATION</scope>
</reference>
<dbReference type="AlphaFoldDB" id="A0A915JW30"/>
<evidence type="ECO:0000313" key="1">
    <source>
        <dbReference type="Proteomes" id="UP000887565"/>
    </source>
</evidence>
<protein>
    <submittedName>
        <fullName evidence="2">Uncharacterized protein</fullName>
    </submittedName>
</protein>
<name>A0A915JW30_ROMCU</name>
<accession>A0A915JW30</accession>
<dbReference type="WBParaSite" id="nRc.2.0.1.t30526-RA">
    <property type="protein sequence ID" value="nRc.2.0.1.t30526-RA"/>
    <property type="gene ID" value="nRc.2.0.1.g30526"/>
</dbReference>
<sequence>ITSTDRSEGPLAQAPACSQQALEYPLGAPFKVNLDGQCI</sequence>